<dbReference type="STRING" id="1122204.SAMN05421781_1385"/>
<accession>A0A1H2TGE7</accession>
<dbReference type="EMBL" id="FNNC01000002">
    <property type="protein sequence ID" value="SDW42755.1"/>
    <property type="molecule type" value="Genomic_DNA"/>
</dbReference>
<proteinExistence type="predicted"/>
<keyword evidence="2" id="KW-1185">Reference proteome</keyword>
<gene>
    <name evidence="1" type="ORF">SAMN05421781_1385</name>
</gene>
<dbReference type="Pfam" id="PF13704">
    <property type="entry name" value="Glyco_tranf_2_4"/>
    <property type="match status" value="1"/>
</dbReference>
<dbReference type="SUPFAM" id="SSF53448">
    <property type="entry name" value="Nucleotide-diphospho-sugar transferases"/>
    <property type="match status" value="1"/>
</dbReference>
<organism evidence="1 2">
    <name type="scientific">Marinococcus luteus</name>
    <dbReference type="NCBI Taxonomy" id="1122204"/>
    <lineage>
        <taxon>Bacteria</taxon>
        <taxon>Bacillati</taxon>
        <taxon>Bacillota</taxon>
        <taxon>Bacilli</taxon>
        <taxon>Bacillales</taxon>
        <taxon>Bacillaceae</taxon>
        <taxon>Marinococcus</taxon>
    </lineage>
</organism>
<evidence type="ECO:0000313" key="1">
    <source>
        <dbReference type="EMBL" id="SDW42755.1"/>
    </source>
</evidence>
<dbReference type="OrthoDB" id="3010234at2"/>
<protein>
    <submittedName>
        <fullName evidence="1">Glycosyl transferase family 2</fullName>
    </submittedName>
</protein>
<dbReference type="RefSeq" id="WP_091612880.1">
    <property type="nucleotide sequence ID" value="NZ_FNNC01000002.1"/>
</dbReference>
<dbReference type="InterPro" id="IPR029044">
    <property type="entry name" value="Nucleotide-diphossugar_trans"/>
</dbReference>
<evidence type="ECO:0000313" key="2">
    <source>
        <dbReference type="Proteomes" id="UP000199488"/>
    </source>
</evidence>
<dbReference type="Proteomes" id="UP000199488">
    <property type="component" value="Unassembled WGS sequence"/>
</dbReference>
<reference evidence="1 2" key="1">
    <citation type="submission" date="2016-10" db="EMBL/GenBank/DDBJ databases">
        <authorList>
            <person name="de Groot N.N."/>
        </authorList>
    </citation>
    <scope>NUCLEOTIDE SEQUENCE [LARGE SCALE GENOMIC DNA]</scope>
    <source>
        <strain evidence="1 2">DSM 23126</strain>
    </source>
</reference>
<sequence>MKSNLKIIIIKTFKLIPPRTREKIIIMYLSIVNISNVIKNVRKTKKTLNYIKKEQPILYKNSKKALWRYCFRQTDSKKHKEYLDTYARQNVKCIQQRIKSNLPYDEPILICAVKNDIRRIKMQLDHHRELGIVNFVYIDNMSDDGTYEWLINQGVDVYRVEDKFSATAKNAWFRQVTDKYGYNRWYIILDSDELFVYPGMEEGKIHNLIKFAEREKMNFLQSFMIDMYSKEQLNNNKPKEIDITKYDIKKYNCFFDKDNYYILPSYKGERIHGGSRARLFSDSSHSFAPLLTKNPLYYLKKEEVFGVHYTIPYYDNFNKPIISGILHYKFLPEDSYKYTQIVKEGNYANGSAEYKQYLKIMEEQPNLHFFNNNSQKFNSSFDLLTINIFNKNMSEKLVSYIKQSSK</sequence>
<keyword evidence="1" id="KW-0808">Transferase</keyword>
<name>A0A1H2TGE7_9BACI</name>
<dbReference type="AlphaFoldDB" id="A0A1H2TGE7"/>
<dbReference type="GO" id="GO:0016740">
    <property type="term" value="F:transferase activity"/>
    <property type="evidence" value="ECO:0007669"/>
    <property type="project" value="UniProtKB-KW"/>
</dbReference>